<dbReference type="EMBL" id="BGPR01002285">
    <property type="protein sequence ID" value="GBM70977.1"/>
    <property type="molecule type" value="Genomic_DNA"/>
</dbReference>
<organism evidence="1 2">
    <name type="scientific">Araneus ventricosus</name>
    <name type="common">Orbweaver spider</name>
    <name type="synonym">Epeira ventricosa</name>
    <dbReference type="NCBI Taxonomy" id="182803"/>
    <lineage>
        <taxon>Eukaryota</taxon>
        <taxon>Metazoa</taxon>
        <taxon>Ecdysozoa</taxon>
        <taxon>Arthropoda</taxon>
        <taxon>Chelicerata</taxon>
        <taxon>Arachnida</taxon>
        <taxon>Araneae</taxon>
        <taxon>Araneomorphae</taxon>
        <taxon>Entelegynae</taxon>
        <taxon>Araneoidea</taxon>
        <taxon>Araneidae</taxon>
        <taxon>Araneus</taxon>
    </lineage>
</organism>
<comment type="caution">
    <text evidence="1">The sequence shown here is derived from an EMBL/GenBank/DDBJ whole genome shotgun (WGS) entry which is preliminary data.</text>
</comment>
<reference evidence="1 2" key="1">
    <citation type="journal article" date="2019" name="Sci. Rep.">
        <title>Orb-weaving spider Araneus ventricosus genome elucidates the spidroin gene catalogue.</title>
        <authorList>
            <person name="Kono N."/>
            <person name="Nakamura H."/>
            <person name="Ohtoshi R."/>
            <person name="Moran D.A.P."/>
            <person name="Shinohara A."/>
            <person name="Yoshida Y."/>
            <person name="Fujiwara M."/>
            <person name="Mori M."/>
            <person name="Tomita M."/>
            <person name="Arakawa K."/>
        </authorList>
    </citation>
    <scope>NUCLEOTIDE SEQUENCE [LARGE SCALE GENOMIC DNA]</scope>
</reference>
<sequence length="127" mass="14553">MLFDAIYFILDRFLFQFFFNLLQLGLRESDGSNRGNVSLRITRLSGRIFYGVGGRDSCKLFRSFVIEELFGMRSVGIRRFIKFASFIGIFAACRESKSPSSLNFDSWLSFASFEWLAGTLGMLLEPL</sequence>
<protein>
    <submittedName>
        <fullName evidence="1">Uncharacterized protein</fullName>
    </submittedName>
</protein>
<proteinExistence type="predicted"/>
<name>A0A4Y2HZM6_ARAVE</name>
<evidence type="ECO:0000313" key="2">
    <source>
        <dbReference type="Proteomes" id="UP000499080"/>
    </source>
</evidence>
<gene>
    <name evidence="1" type="ORF">AVEN_102912_1</name>
</gene>
<accession>A0A4Y2HZM6</accession>
<dbReference type="AlphaFoldDB" id="A0A4Y2HZM6"/>
<evidence type="ECO:0000313" key="1">
    <source>
        <dbReference type="EMBL" id="GBM70977.1"/>
    </source>
</evidence>
<dbReference type="Proteomes" id="UP000499080">
    <property type="component" value="Unassembled WGS sequence"/>
</dbReference>
<keyword evidence="2" id="KW-1185">Reference proteome</keyword>